<sequence>LTLIESKLSDQRVKMSENTLNSSSVFNELRLGQELCDAVIRVDNVEFPVHKVILCNCSPYFRALFTHWSTPDSRVFDIPNISSDMMKLIVEFAYTGCVYVTQENIRELFIAADQFNVRGIIQACSDQLENQLTPENCIGIWWFADIYYNPELKHKASVFILNHFEEVAASSEEFLQISAQELAQIIENDHLNVKKEKVVFESIIHWITHAPEERRGYIFLLLSKVRLALIKGQYILERVTTNELVKASEECQAILNKTMETILDQGTRSFIDLISSNPLAQPRLPSSIMLAVGGWSAGGPTNDIQAYDIRADCWAKIPNDSDDPRAYHGAVFLNGSLYCVGGFDGVVHFSTMTRFDLITRTWQEVAPMHSKRCYVSVTVLDGCIYAIGGYDGLDRLETAERYEPRTNQWTLIASMHDQRSDASCTTLNGKVYVCGGFNGSECLSSAEYYNPETDQWTLIAPMGFRRSGVGVIAYANHIFAVGGFNGTSRLETAEAYNSLTSTWHSLPSMLKPRSNFGIEVIDDHIFVVGGFNGFITISDVENYDFEKGQWSNICDMEISCSALSCCMVHGIPNMEDYAAPRFSLQFSDEEIDEVE</sequence>
<dbReference type="SUPFAM" id="SSF54695">
    <property type="entry name" value="POZ domain"/>
    <property type="match status" value="1"/>
</dbReference>
<dbReference type="Pfam" id="PF07707">
    <property type="entry name" value="BACK"/>
    <property type="match status" value="1"/>
</dbReference>
<dbReference type="PANTHER" id="PTHR24412">
    <property type="entry name" value="KELCH PROTEIN"/>
    <property type="match status" value="1"/>
</dbReference>
<dbReference type="PIRSF" id="PIRSF037037">
    <property type="entry name" value="Kelch-like_protein_gigaxonin"/>
    <property type="match status" value="1"/>
</dbReference>
<dbReference type="PROSITE" id="PS50097">
    <property type="entry name" value="BTB"/>
    <property type="match status" value="1"/>
</dbReference>
<dbReference type="InterPro" id="IPR017096">
    <property type="entry name" value="BTB-kelch_protein"/>
</dbReference>
<evidence type="ECO:0000256" key="1">
    <source>
        <dbReference type="ARBA" id="ARBA00022441"/>
    </source>
</evidence>
<dbReference type="InterPro" id="IPR011705">
    <property type="entry name" value="BACK"/>
</dbReference>
<dbReference type="Gene3D" id="1.25.40.420">
    <property type="match status" value="1"/>
</dbReference>
<proteinExistence type="predicted"/>
<dbReference type="SMART" id="SM00612">
    <property type="entry name" value="Kelch"/>
    <property type="match status" value="6"/>
</dbReference>
<name>A0A3Q3EPM6_9LABR</name>
<evidence type="ECO:0000313" key="5">
    <source>
        <dbReference type="Proteomes" id="UP000261660"/>
    </source>
</evidence>
<dbReference type="SMART" id="SM00225">
    <property type="entry name" value="BTB"/>
    <property type="match status" value="1"/>
</dbReference>
<dbReference type="InParanoid" id="A0A3Q3EPM6"/>
<dbReference type="CDD" id="cd18450">
    <property type="entry name" value="BACK_KLHL10"/>
    <property type="match status" value="1"/>
</dbReference>
<dbReference type="SUPFAM" id="SSF117281">
    <property type="entry name" value="Kelch motif"/>
    <property type="match status" value="1"/>
</dbReference>
<evidence type="ECO:0000256" key="2">
    <source>
        <dbReference type="ARBA" id="ARBA00022737"/>
    </source>
</evidence>
<accession>A0A3Q3EPM6</accession>
<reference evidence="4" key="2">
    <citation type="submission" date="2025-09" db="UniProtKB">
        <authorList>
            <consortium name="Ensembl"/>
        </authorList>
    </citation>
    <scope>IDENTIFICATION</scope>
</reference>
<dbReference type="InterPro" id="IPR011333">
    <property type="entry name" value="SKP1/BTB/POZ_sf"/>
</dbReference>
<dbReference type="PRINTS" id="PR00501">
    <property type="entry name" value="KELCHREPEAT"/>
</dbReference>
<dbReference type="PANTHER" id="PTHR24412:SF172">
    <property type="entry name" value="KELCH-LIKE PROTEIN 10"/>
    <property type="match status" value="1"/>
</dbReference>
<evidence type="ECO:0000313" key="4">
    <source>
        <dbReference type="Ensembl" id="ENSLBEP00000008077.1"/>
    </source>
</evidence>
<dbReference type="Gene3D" id="3.30.710.10">
    <property type="entry name" value="Potassium Channel Kv1.1, Chain A"/>
    <property type="match status" value="1"/>
</dbReference>
<dbReference type="InterPro" id="IPR015915">
    <property type="entry name" value="Kelch-typ_b-propeller"/>
</dbReference>
<dbReference type="GeneTree" id="ENSGT00940000154664"/>
<organism evidence="4 5">
    <name type="scientific">Labrus bergylta</name>
    <name type="common">ballan wrasse</name>
    <dbReference type="NCBI Taxonomy" id="56723"/>
    <lineage>
        <taxon>Eukaryota</taxon>
        <taxon>Metazoa</taxon>
        <taxon>Chordata</taxon>
        <taxon>Craniata</taxon>
        <taxon>Vertebrata</taxon>
        <taxon>Euteleostomi</taxon>
        <taxon>Actinopterygii</taxon>
        <taxon>Neopterygii</taxon>
        <taxon>Teleostei</taxon>
        <taxon>Neoteleostei</taxon>
        <taxon>Acanthomorphata</taxon>
        <taxon>Eupercaria</taxon>
        <taxon>Labriformes</taxon>
        <taxon>Labridae</taxon>
        <taxon>Labrus</taxon>
    </lineage>
</organism>
<dbReference type="AlphaFoldDB" id="A0A3Q3EPM6"/>
<dbReference type="InterPro" id="IPR000210">
    <property type="entry name" value="BTB/POZ_dom"/>
</dbReference>
<keyword evidence="2" id="KW-0677">Repeat</keyword>
<keyword evidence="5" id="KW-1185">Reference proteome</keyword>
<dbReference type="Gene3D" id="2.120.10.80">
    <property type="entry name" value="Kelch-type beta propeller"/>
    <property type="match status" value="1"/>
</dbReference>
<evidence type="ECO:0000259" key="3">
    <source>
        <dbReference type="PROSITE" id="PS50097"/>
    </source>
</evidence>
<reference evidence="4" key="1">
    <citation type="submission" date="2025-08" db="UniProtKB">
        <authorList>
            <consortium name="Ensembl"/>
        </authorList>
    </citation>
    <scope>IDENTIFICATION</scope>
</reference>
<dbReference type="SMART" id="SM00875">
    <property type="entry name" value="BACK"/>
    <property type="match status" value="1"/>
</dbReference>
<protein>
    <submittedName>
        <fullName evidence="4">Kelch like family member 10</fullName>
    </submittedName>
</protein>
<dbReference type="FunFam" id="1.25.40.420:FF:000001">
    <property type="entry name" value="Kelch-like family member 12"/>
    <property type="match status" value="1"/>
</dbReference>
<dbReference type="Pfam" id="PF01344">
    <property type="entry name" value="Kelch_1"/>
    <property type="match status" value="6"/>
</dbReference>
<keyword evidence="1" id="KW-0880">Kelch repeat</keyword>
<dbReference type="Proteomes" id="UP000261660">
    <property type="component" value="Unplaced"/>
</dbReference>
<dbReference type="Pfam" id="PF00651">
    <property type="entry name" value="BTB"/>
    <property type="match status" value="1"/>
</dbReference>
<dbReference type="STRING" id="56723.ENSLBEP00000008077"/>
<dbReference type="Ensembl" id="ENSLBET00000008485.1">
    <property type="protein sequence ID" value="ENSLBEP00000008077.1"/>
    <property type="gene ID" value="ENSLBEG00000006176.1"/>
</dbReference>
<feature type="domain" description="BTB" evidence="3">
    <location>
        <begin position="36"/>
        <end position="102"/>
    </location>
</feature>
<dbReference type="InterPro" id="IPR006652">
    <property type="entry name" value="Kelch_1"/>
</dbReference>